<feature type="domain" description="Citrate transporter-like" evidence="7">
    <location>
        <begin position="102"/>
        <end position="462"/>
    </location>
</feature>
<evidence type="ECO:0000313" key="9">
    <source>
        <dbReference type="Proteomes" id="UP000054350"/>
    </source>
</evidence>
<dbReference type="OrthoDB" id="10260443at2759"/>
<evidence type="ECO:0000313" key="8">
    <source>
        <dbReference type="EMBL" id="KNE54162.1"/>
    </source>
</evidence>
<dbReference type="InterPro" id="IPR004680">
    <property type="entry name" value="Cit_transptr-like_dom"/>
</dbReference>
<evidence type="ECO:0000256" key="4">
    <source>
        <dbReference type="ARBA" id="ARBA00022989"/>
    </source>
</evidence>
<dbReference type="OMA" id="MLAINSW"/>
<accession>A0A0L0RUT1</accession>
<dbReference type="VEuPathDB" id="FungiDB:AMAG_00159"/>
<gene>
    <name evidence="8" type="ORF">AMAG_00159</name>
</gene>
<feature type="transmembrane region" description="Helical" evidence="6">
    <location>
        <begin position="342"/>
        <end position="364"/>
    </location>
</feature>
<evidence type="ECO:0000256" key="5">
    <source>
        <dbReference type="ARBA" id="ARBA00023136"/>
    </source>
</evidence>
<comment type="subcellular location">
    <subcellularLocation>
        <location evidence="1">Membrane</location>
        <topology evidence="1">Multi-pass membrane protein</topology>
    </subcellularLocation>
</comment>
<feature type="transmembrane region" description="Helical" evidence="6">
    <location>
        <begin position="274"/>
        <end position="297"/>
    </location>
</feature>
<evidence type="ECO:0000256" key="6">
    <source>
        <dbReference type="SAM" id="Phobius"/>
    </source>
</evidence>
<keyword evidence="5 6" id="KW-0472">Membrane</keyword>
<feature type="transmembrane region" description="Helical" evidence="6">
    <location>
        <begin position="499"/>
        <end position="525"/>
    </location>
</feature>
<evidence type="ECO:0000256" key="2">
    <source>
        <dbReference type="ARBA" id="ARBA00022448"/>
    </source>
</evidence>
<dbReference type="GO" id="GO:0005315">
    <property type="term" value="F:phosphate transmembrane transporter activity"/>
    <property type="evidence" value="ECO:0007669"/>
    <property type="project" value="TreeGrafter"/>
</dbReference>
<evidence type="ECO:0000256" key="3">
    <source>
        <dbReference type="ARBA" id="ARBA00022692"/>
    </source>
</evidence>
<dbReference type="Proteomes" id="UP000054350">
    <property type="component" value="Unassembled WGS sequence"/>
</dbReference>
<keyword evidence="3 6" id="KW-0812">Transmembrane</keyword>
<dbReference type="PANTHER" id="PTHR10283:SF92">
    <property type="entry name" value="LOW-AFFINITY PHOSPHATE TRANSPORTER PHO91"/>
    <property type="match status" value="1"/>
</dbReference>
<dbReference type="GO" id="GO:0006817">
    <property type="term" value="P:phosphate ion transport"/>
    <property type="evidence" value="ECO:0007669"/>
    <property type="project" value="TreeGrafter"/>
</dbReference>
<dbReference type="eggNOG" id="KOG1281">
    <property type="taxonomic scope" value="Eukaryota"/>
</dbReference>
<feature type="transmembrane region" description="Helical" evidence="6">
    <location>
        <begin position="180"/>
        <end position="199"/>
    </location>
</feature>
<proteinExistence type="predicted"/>
<feature type="transmembrane region" description="Helical" evidence="6">
    <location>
        <begin position="456"/>
        <end position="479"/>
    </location>
</feature>
<dbReference type="STRING" id="578462.A0A0L0RUT1"/>
<feature type="transmembrane region" description="Helical" evidence="6">
    <location>
        <begin position="376"/>
        <end position="403"/>
    </location>
</feature>
<feature type="transmembrane region" description="Helical" evidence="6">
    <location>
        <begin position="67"/>
        <end position="84"/>
    </location>
</feature>
<evidence type="ECO:0000259" key="7">
    <source>
        <dbReference type="Pfam" id="PF03600"/>
    </source>
</evidence>
<keyword evidence="2" id="KW-0813">Transport</keyword>
<reference evidence="9" key="2">
    <citation type="submission" date="2009-11" db="EMBL/GenBank/DDBJ databases">
        <title>The Genome Sequence of Allomyces macrogynus strain ATCC 38327.</title>
        <authorList>
            <consortium name="The Broad Institute Genome Sequencing Platform"/>
            <person name="Russ C."/>
            <person name="Cuomo C."/>
            <person name="Shea T."/>
            <person name="Young S.K."/>
            <person name="Zeng Q."/>
            <person name="Koehrsen M."/>
            <person name="Haas B."/>
            <person name="Borodovsky M."/>
            <person name="Guigo R."/>
            <person name="Alvarado L."/>
            <person name="Berlin A."/>
            <person name="Borenstein D."/>
            <person name="Chen Z."/>
            <person name="Engels R."/>
            <person name="Freedman E."/>
            <person name="Gellesch M."/>
            <person name="Goldberg J."/>
            <person name="Griggs A."/>
            <person name="Gujja S."/>
            <person name="Heiman D."/>
            <person name="Hepburn T."/>
            <person name="Howarth C."/>
            <person name="Jen D."/>
            <person name="Larson L."/>
            <person name="Lewis B."/>
            <person name="Mehta T."/>
            <person name="Park D."/>
            <person name="Pearson M."/>
            <person name="Roberts A."/>
            <person name="Saif S."/>
            <person name="Shenoy N."/>
            <person name="Sisk P."/>
            <person name="Stolte C."/>
            <person name="Sykes S."/>
            <person name="Walk T."/>
            <person name="White J."/>
            <person name="Yandava C."/>
            <person name="Burger G."/>
            <person name="Gray M.W."/>
            <person name="Holland P.W.H."/>
            <person name="King N."/>
            <person name="Lang F.B.F."/>
            <person name="Roger A.J."/>
            <person name="Ruiz-Trillo I."/>
            <person name="Lander E."/>
            <person name="Nusbaum C."/>
        </authorList>
    </citation>
    <scope>NUCLEOTIDE SEQUENCE [LARGE SCALE GENOMIC DNA]</scope>
    <source>
        <strain evidence="9">ATCC 38327</strain>
    </source>
</reference>
<evidence type="ECO:0000256" key="1">
    <source>
        <dbReference type="ARBA" id="ARBA00004141"/>
    </source>
</evidence>
<feature type="transmembrane region" description="Helical" evidence="6">
    <location>
        <begin position="318"/>
        <end position="336"/>
    </location>
</feature>
<dbReference type="CDD" id="cd01115">
    <property type="entry name" value="SLC13_permease"/>
    <property type="match status" value="1"/>
</dbReference>
<feature type="transmembrane region" description="Helical" evidence="6">
    <location>
        <begin position="415"/>
        <end position="444"/>
    </location>
</feature>
<dbReference type="PANTHER" id="PTHR10283">
    <property type="entry name" value="SOLUTE CARRIER FAMILY 13 MEMBER"/>
    <property type="match status" value="1"/>
</dbReference>
<organism evidence="8 9">
    <name type="scientific">Allomyces macrogynus (strain ATCC 38327)</name>
    <name type="common">Allomyces javanicus var. macrogynus</name>
    <dbReference type="NCBI Taxonomy" id="578462"/>
    <lineage>
        <taxon>Eukaryota</taxon>
        <taxon>Fungi</taxon>
        <taxon>Fungi incertae sedis</taxon>
        <taxon>Blastocladiomycota</taxon>
        <taxon>Blastocladiomycetes</taxon>
        <taxon>Blastocladiales</taxon>
        <taxon>Blastocladiaceae</taxon>
        <taxon>Allomyces</taxon>
    </lineage>
</organism>
<name>A0A0L0RUT1_ALLM3</name>
<feature type="transmembrane region" description="Helical" evidence="6">
    <location>
        <begin position="144"/>
        <end position="168"/>
    </location>
</feature>
<dbReference type="EMBL" id="GG745328">
    <property type="protein sequence ID" value="KNE54162.1"/>
    <property type="molecule type" value="Genomic_DNA"/>
</dbReference>
<feature type="transmembrane region" description="Helical" evidence="6">
    <location>
        <begin position="235"/>
        <end position="254"/>
    </location>
</feature>
<dbReference type="GO" id="GO:0005886">
    <property type="term" value="C:plasma membrane"/>
    <property type="evidence" value="ECO:0007669"/>
    <property type="project" value="TreeGrafter"/>
</dbReference>
<feature type="transmembrane region" description="Helical" evidence="6">
    <location>
        <begin position="205"/>
        <end position="223"/>
    </location>
</feature>
<dbReference type="AlphaFoldDB" id="A0A0L0RUT1"/>
<keyword evidence="4 6" id="KW-1133">Transmembrane helix</keyword>
<dbReference type="Pfam" id="PF03600">
    <property type="entry name" value="CitMHS"/>
    <property type="match status" value="1"/>
</dbReference>
<dbReference type="GO" id="GO:0006797">
    <property type="term" value="P:polyphosphate metabolic process"/>
    <property type="evidence" value="ECO:0007669"/>
    <property type="project" value="TreeGrafter"/>
</dbReference>
<sequence length="527" mass="55161">MGDPTSAKDIDRDVEIASIENAPESVAAKRLSISLDPVNLLKHQAVPVPTIKLCGIRVPQPGRKTSLFVLGVILLAVLTQVRVFRSPEEQGCFAILVAASWLWATEALPLYVTALVVPLLVVLLRVLRDSETGVRLSAHAATRAIFASMFSPTIMLLLGGFSIAAALAKHGIARRLAVSLLARAGTKSVWVLLANMLVATFASMWISNVAAPVLCFSIVQPILMALPSGDPFGKALILGIALASNNGGMISPIASPQNVIAVQTMSPAVSWGEWFAISIPVALIADVLAWGLLLLVFKPHKSTPTVEPLKRVGGSMVAKQWFIIAVTLVTIVLWCVESTIESVVGDMGLIAILPLVVFFGTGLLNKDDFNAFQWTVIMLAMGGIALGQAVTSSGLLATVATGISEATHGLGPWTVLAVFGALMLVIGTFISHTVAALILLPVVAQVGMSLAGGHPRLMVLIVVLIDCGAGGLPVSGFPNMNASAQEDRDGKTWLAARDFLIVGVPASMGVYGLVMTVGYGLGLALGI</sequence>
<feature type="transmembrane region" description="Helical" evidence="6">
    <location>
        <begin position="91"/>
        <end position="124"/>
    </location>
</feature>
<protein>
    <submittedName>
        <fullName evidence="8">Divalent anion:Na+ symporter (DASS) family transporter</fullName>
    </submittedName>
</protein>
<reference evidence="8 9" key="1">
    <citation type="submission" date="2009-11" db="EMBL/GenBank/DDBJ databases">
        <title>Annotation of Allomyces macrogynus ATCC 38327.</title>
        <authorList>
            <consortium name="The Broad Institute Genome Sequencing Platform"/>
            <person name="Russ C."/>
            <person name="Cuomo C."/>
            <person name="Burger G."/>
            <person name="Gray M.W."/>
            <person name="Holland P.W.H."/>
            <person name="King N."/>
            <person name="Lang F.B.F."/>
            <person name="Roger A.J."/>
            <person name="Ruiz-Trillo I."/>
            <person name="Young S.K."/>
            <person name="Zeng Q."/>
            <person name="Gargeya S."/>
            <person name="Fitzgerald M."/>
            <person name="Haas B."/>
            <person name="Abouelleil A."/>
            <person name="Alvarado L."/>
            <person name="Arachchi H.M."/>
            <person name="Berlin A."/>
            <person name="Chapman S.B."/>
            <person name="Gearin G."/>
            <person name="Goldberg J."/>
            <person name="Griggs A."/>
            <person name="Gujja S."/>
            <person name="Hansen M."/>
            <person name="Heiman D."/>
            <person name="Howarth C."/>
            <person name="Larimer J."/>
            <person name="Lui A."/>
            <person name="MacDonald P.J.P."/>
            <person name="McCowen C."/>
            <person name="Montmayeur A."/>
            <person name="Murphy C."/>
            <person name="Neiman D."/>
            <person name="Pearson M."/>
            <person name="Priest M."/>
            <person name="Roberts A."/>
            <person name="Saif S."/>
            <person name="Shea T."/>
            <person name="Sisk P."/>
            <person name="Stolte C."/>
            <person name="Sykes S."/>
            <person name="Wortman J."/>
            <person name="Nusbaum C."/>
            <person name="Birren B."/>
        </authorList>
    </citation>
    <scope>NUCLEOTIDE SEQUENCE [LARGE SCALE GENOMIC DNA]</scope>
    <source>
        <strain evidence="8 9">ATCC 38327</strain>
    </source>
</reference>
<keyword evidence="9" id="KW-1185">Reference proteome</keyword>